<dbReference type="PANTHER" id="PTHR12526">
    <property type="entry name" value="GLYCOSYLTRANSFERASE"/>
    <property type="match status" value="1"/>
</dbReference>
<dbReference type="InterPro" id="IPR028098">
    <property type="entry name" value="Glyco_trans_4-like_N"/>
</dbReference>
<dbReference type="RefSeq" id="WP_020878561.1">
    <property type="nucleotide sequence ID" value="NZ_ATHJ01000121.1"/>
</dbReference>
<dbReference type="eggNOG" id="COG0438">
    <property type="taxonomic scope" value="Bacteria"/>
</dbReference>
<dbReference type="Pfam" id="PF00534">
    <property type="entry name" value="Glycos_transf_1"/>
    <property type="match status" value="1"/>
</dbReference>
<evidence type="ECO:0000313" key="3">
    <source>
        <dbReference type="EMBL" id="EPR34087.1"/>
    </source>
</evidence>
<evidence type="ECO:0000313" key="4">
    <source>
        <dbReference type="Proteomes" id="UP000014977"/>
    </source>
</evidence>
<evidence type="ECO:0000259" key="2">
    <source>
        <dbReference type="Pfam" id="PF13439"/>
    </source>
</evidence>
<name>S7TAE2_DESML</name>
<organism evidence="3 4">
    <name type="scientific">Desulfococcus multivorans DSM 2059</name>
    <dbReference type="NCBI Taxonomy" id="1121405"/>
    <lineage>
        <taxon>Bacteria</taxon>
        <taxon>Pseudomonadati</taxon>
        <taxon>Thermodesulfobacteriota</taxon>
        <taxon>Desulfobacteria</taxon>
        <taxon>Desulfobacterales</taxon>
        <taxon>Desulfococcaceae</taxon>
        <taxon>Desulfococcus</taxon>
    </lineage>
</organism>
<dbReference type="EMBL" id="ATHJ01000121">
    <property type="protein sequence ID" value="EPR34087.1"/>
    <property type="molecule type" value="Genomic_DNA"/>
</dbReference>
<proteinExistence type="predicted"/>
<dbReference type="STRING" id="897.B2D07_16795"/>
<evidence type="ECO:0000259" key="1">
    <source>
        <dbReference type="Pfam" id="PF00534"/>
    </source>
</evidence>
<protein>
    <submittedName>
        <fullName evidence="3">Glycosyl transferase group 1</fullName>
    </submittedName>
</protein>
<dbReference type="Pfam" id="PF13439">
    <property type="entry name" value="Glyco_transf_4"/>
    <property type="match status" value="1"/>
</dbReference>
<feature type="domain" description="Glycosyl transferase family 1" evidence="1">
    <location>
        <begin position="198"/>
        <end position="352"/>
    </location>
</feature>
<dbReference type="CDD" id="cd03811">
    <property type="entry name" value="GT4_GT28_WabH-like"/>
    <property type="match status" value="1"/>
</dbReference>
<gene>
    <name evidence="3" type="ORF">dsmv_3428</name>
</gene>
<dbReference type="AlphaFoldDB" id="S7TAE2"/>
<reference evidence="3 4" key="1">
    <citation type="journal article" date="2013" name="Genome Announc.">
        <title>Draft genome sequences for three mercury-methylating, sulfate-reducing bacteria.</title>
        <authorList>
            <person name="Brown S.D."/>
            <person name="Hurt R.A.Jr."/>
            <person name="Gilmour C.C."/>
            <person name="Elias D.A."/>
        </authorList>
    </citation>
    <scope>NUCLEOTIDE SEQUENCE [LARGE SCALE GENOMIC DNA]</scope>
    <source>
        <strain evidence="3 4">DSM 2059</strain>
    </source>
</reference>
<sequence>MLTHVIFLIDSMVGGGAERAVVEMLRHLDHTRYRLSLALFRNDGDYMDLIPSYVTIIDLSRYTGRSNIIKRINGIRKMVADNNPDIIIAGLESPNLSLLRAAPFIRGYCRIVITEHNNLSMRLKKSRSELMKKAKSIEIQALYRLADRIIAVSDGIKTDLVHNFSLPDQLISVIHNPIDIEKIKLAGISSPEISGNYPNKPLTIISAGRLVPQKAFHELIKAFEKVREHVPALLLIFGEGPLRTELEQQVRSLNLEKYVKLPGFTNNLWSEMAKATIYASSSHWEGFHLTLTEAMACGIPVVATDCDYGPREIITHGKNGLVTPVGDVEALAKQIIELLCSDKRRRKLANEGLTRSYDFDSRVIAKKYSELIEAVL</sequence>
<feature type="domain" description="Glycosyltransferase subfamily 4-like N-terminal" evidence="2">
    <location>
        <begin position="15"/>
        <end position="181"/>
    </location>
</feature>
<dbReference type="GO" id="GO:0016757">
    <property type="term" value="F:glycosyltransferase activity"/>
    <property type="evidence" value="ECO:0007669"/>
    <property type="project" value="InterPro"/>
</dbReference>
<dbReference type="InterPro" id="IPR001296">
    <property type="entry name" value="Glyco_trans_1"/>
</dbReference>
<dbReference type="PANTHER" id="PTHR12526:SF630">
    <property type="entry name" value="GLYCOSYLTRANSFERASE"/>
    <property type="match status" value="1"/>
</dbReference>
<accession>S7TAE2</accession>
<dbReference type="Gene3D" id="3.40.50.2000">
    <property type="entry name" value="Glycogen Phosphorylase B"/>
    <property type="match status" value="2"/>
</dbReference>
<keyword evidence="4" id="KW-1185">Reference proteome</keyword>
<dbReference type="OrthoDB" id="9790710at2"/>
<dbReference type="Proteomes" id="UP000014977">
    <property type="component" value="Unassembled WGS sequence"/>
</dbReference>
<dbReference type="SUPFAM" id="SSF53756">
    <property type="entry name" value="UDP-Glycosyltransferase/glycogen phosphorylase"/>
    <property type="match status" value="1"/>
</dbReference>
<comment type="caution">
    <text evidence="3">The sequence shown here is derived from an EMBL/GenBank/DDBJ whole genome shotgun (WGS) entry which is preliminary data.</text>
</comment>
<keyword evidence="3" id="KW-0808">Transferase</keyword>